<sequence>MKMKNIYDQMYLETLHKIQGNQYKLDKQINDPRDSRYGLSLIIEPDAAICSNILQFLSELKTIEPNQYIYPSSDIHITVLSIISCYSGFNTRDVPLEKYIVAVKKSLSGVQSFSISFKGITASPSGVMVQGFVDNDSLTRLRGNLREEFRNNGLENSIDKRYEIQTAHTTVLRFQYPLQQKIKFLAVLNQSRGKDFGEMKVNELRLVGNDWYHRRDKVELLSIFPLTSLL</sequence>
<dbReference type="InterPro" id="IPR009097">
    <property type="entry name" value="Cyclic_Pdiesterase"/>
</dbReference>
<proteinExistence type="predicted"/>
<comment type="caution">
    <text evidence="1">The sequence shown here is derived from an EMBL/GenBank/DDBJ whole genome shotgun (WGS) entry which is preliminary data.</text>
</comment>
<name>A0AAP2G5N9_9BACT</name>
<gene>
    <name evidence="1" type="ORF">KI659_17025</name>
</gene>
<accession>A0AAP2G5N9</accession>
<dbReference type="SUPFAM" id="SSF55144">
    <property type="entry name" value="LigT-like"/>
    <property type="match status" value="1"/>
</dbReference>
<evidence type="ECO:0000313" key="2">
    <source>
        <dbReference type="Proteomes" id="UP001319104"/>
    </source>
</evidence>
<keyword evidence="2" id="KW-1185">Reference proteome</keyword>
<dbReference type="AlphaFoldDB" id="A0AAP2G5N9"/>
<dbReference type="Proteomes" id="UP001319104">
    <property type="component" value="Unassembled WGS sequence"/>
</dbReference>
<dbReference type="Gene3D" id="3.90.1140.10">
    <property type="entry name" value="Cyclic phosphodiesterase"/>
    <property type="match status" value="1"/>
</dbReference>
<organism evidence="1 2">
    <name type="scientific">Litoribacter ruber</name>
    <dbReference type="NCBI Taxonomy" id="702568"/>
    <lineage>
        <taxon>Bacteria</taxon>
        <taxon>Pseudomonadati</taxon>
        <taxon>Bacteroidota</taxon>
        <taxon>Cytophagia</taxon>
        <taxon>Cytophagales</taxon>
        <taxon>Cyclobacteriaceae</taxon>
        <taxon>Litoribacter</taxon>
    </lineage>
</organism>
<reference evidence="1 2" key="1">
    <citation type="submission" date="2021-05" db="EMBL/GenBank/DDBJ databases">
        <authorList>
            <person name="Zhang Z.D."/>
            <person name="Osman G."/>
        </authorList>
    </citation>
    <scope>NUCLEOTIDE SEQUENCE [LARGE SCALE GENOMIC DNA]</scope>
    <source>
        <strain evidence="1 2">KCTC 32217</strain>
    </source>
</reference>
<protein>
    <submittedName>
        <fullName evidence="1">Mutarotase</fullName>
    </submittedName>
</protein>
<evidence type="ECO:0000313" key="1">
    <source>
        <dbReference type="EMBL" id="MBS9525725.1"/>
    </source>
</evidence>
<dbReference type="EMBL" id="JAHCMY010000018">
    <property type="protein sequence ID" value="MBS9525725.1"/>
    <property type="molecule type" value="Genomic_DNA"/>
</dbReference>